<evidence type="ECO:0000259" key="4">
    <source>
        <dbReference type="Pfam" id="PF01645"/>
    </source>
</evidence>
<dbReference type="InterPro" id="IPR013785">
    <property type="entry name" value="Aldolase_TIM"/>
</dbReference>
<comment type="similarity">
    <text evidence="1 2">Belongs to the glutamate synthase family.</text>
</comment>
<dbReference type="InterPro" id="IPR024188">
    <property type="entry name" value="GltB"/>
</dbReference>
<evidence type="ECO:0000256" key="3">
    <source>
        <dbReference type="SAM" id="Phobius"/>
    </source>
</evidence>
<accession>A0ABQ6HB03</accession>
<dbReference type="EMBL" id="BSSV01000001">
    <property type="protein sequence ID" value="GLX84091.1"/>
    <property type="molecule type" value="Genomic_DNA"/>
</dbReference>
<dbReference type="InterPro" id="IPR002932">
    <property type="entry name" value="Glu_synthdom"/>
</dbReference>
<comment type="caution">
    <text evidence="5">The sequence shown here is derived from an EMBL/GenBank/DDBJ whole genome shotgun (WGS) entry which is preliminary data.</text>
</comment>
<reference evidence="5 6" key="1">
    <citation type="submission" date="2023-03" db="EMBL/GenBank/DDBJ databases">
        <title>Thalassotalea loyana LMG 22536T draft genome sequence.</title>
        <authorList>
            <person name="Sawabe T."/>
        </authorList>
    </citation>
    <scope>NUCLEOTIDE SEQUENCE [LARGE SCALE GENOMIC DNA]</scope>
    <source>
        <strain evidence="5 6">LMG 22536</strain>
    </source>
</reference>
<dbReference type="Gene3D" id="3.20.20.70">
    <property type="entry name" value="Aldolase class I"/>
    <property type="match status" value="1"/>
</dbReference>
<keyword evidence="3" id="KW-0472">Membrane</keyword>
<dbReference type="PIRSF" id="PIRSF500060">
    <property type="entry name" value="UCP500060"/>
    <property type="match status" value="1"/>
</dbReference>
<dbReference type="Pfam" id="PF01645">
    <property type="entry name" value="Glu_synthase"/>
    <property type="match status" value="1"/>
</dbReference>
<dbReference type="PANTHER" id="PTHR43819:SF1">
    <property type="entry name" value="ARCHAEAL-TYPE GLUTAMATE SYNTHASE [NADPH]"/>
    <property type="match status" value="1"/>
</dbReference>
<feature type="transmembrane region" description="Helical" evidence="3">
    <location>
        <begin position="12"/>
        <end position="39"/>
    </location>
</feature>
<keyword evidence="6" id="KW-1185">Reference proteome</keyword>
<name>A0ABQ6HB03_9GAMM</name>
<evidence type="ECO:0000313" key="5">
    <source>
        <dbReference type="EMBL" id="GLX84091.1"/>
    </source>
</evidence>
<sequence length="523" mass="57875">MKIRHFIITITVGVNLVFYLVGWYWILWFSVPVLLLAIYDVFQKQHTILNIYPVIGHLRYLFENIRPEIQQYFVESNINGRPFNREYRSLVYQRAKGETDTRPFGTQFDVYRSSYEWINHSLAPTKVAPQNLKVQFGNSACSKPYIASPLNISAMSYGALSKNAIMALNKGAQEGGFAHNTGEGGLSPYHLKYGGDLIWQIGTGYFGCRNELGNFDEKQFAEKATLDAVKMIEVKLSQGAKPGHGGILPSAKLTKEIADIRNVALGQDVISPAAHSAFSSPKKLLQFINKLRKLSGGKPVGFKLCIGSKIEFFAIAKAIAETNIIPDFITVDGSEGGTGAAPIEFTNAVGTPLVDAVIFVNDVLVALDVREEIKIIASGKIISAFHIAKIIALGADAVNSARGMMFALGCIQSRTCNTDKCPTGIATQDPARYRFLDVNDKSSRVKNYHNATIDHLAELIGACGFDTLDDLKREHINKRESNGHTTNYERIYPSKLVGALSKYETIPHNWLEDWNKASSDSWL</sequence>
<protein>
    <submittedName>
        <fullName evidence="5">FMN-binding glutamate synthase family protein</fullName>
    </submittedName>
</protein>
<evidence type="ECO:0000256" key="2">
    <source>
        <dbReference type="PIRNR" id="PIRNR006429"/>
    </source>
</evidence>
<dbReference type="SUPFAM" id="SSF51395">
    <property type="entry name" value="FMN-linked oxidoreductases"/>
    <property type="match status" value="1"/>
</dbReference>
<organism evidence="5 6">
    <name type="scientific">Thalassotalea loyana</name>
    <dbReference type="NCBI Taxonomy" id="280483"/>
    <lineage>
        <taxon>Bacteria</taxon>
        <taxon>Pseudomonadati</taxon>
        <taxon>Pseudomonadota</taxon>
        <taxon>Gammaproteobacteria</taxon>
        <taxon>Alteromonadales</taxon>
        <taxon>Colwelliaceae</taxon>
        <taxon>Thalassotalea</taxon>
    </lineage>
</organism>
<dbReference type="PANTHER" id="PTHR43819">
    <property type="entry name" value="ARCHAEAL-TYPE GLUTAMATE SYNTHASE [NADPH]"/>
    <property type="match status" value="1"/>
</dbReference>
<feature type="domain" description="Glutamate synthase" evidence="4">
    <location>
        <begin position="141"/>
        <end position="465"/>
    </location>
</feature>
<proteinExistence type="inferred from homology"/>
<dbReference type="PIRSF" id="PIRSF006429">
    <property type="entry name" value="GOGAT_lg_2"/>
    <property type="match status" value="1"/>
</dbReference>
<evidence type="ECO:0000256" key="1">
    <source>
        <dbReference type="ARBA" id="ARBA00009716"/>
    </source>
</evidence>
<dbReference type="InterPro" id="IPR027283">
    <property type="entry name" value="YerD"/>
</dbReference>
<gene>
    <name evidence="5" type="ORF">tloyanaT_03430</name>
</gene>
<keyword evidence="3" id="KW-1133">Transmembrane helix</keyword>
<keyword evidence="3" id="KW-0812">Transmembrane</keyword>
<evidence type="ECO:0000313" key="6">
    <source>
        <dbReference type="Proteomes" id="UP001157134"/>
    </source>
</evidence>
<dbReference type="Proteomes" id="UP001157134">
    <property type="component" value="Unassembled WGS sequence"/>
</dbReference>
<dbReference type="CDD" id="cd02808">
    <property type="entry name" value="GltS_FMN"/>
    <property type="match status" value="1"/>
</dbReference>